<dbReference type="EMBL" id="CP159373">
    <property type="protein sequence ID" value="XCN71373.1"/>
    <property type="molecule type" value="Genomic_DNA"/>
</dbReference>
<proteinExistence type="predicted"/>
<protein>
    <submittedName>
        <fullName evidence="1">Uncharacterized protein</fullName>
    </submittedName>
</protein>
<reference evidence="1" key="2">
    <citation type="submission" date="2024-06" db="EMBL/GenBank/DDBJ databases">
        <authorList>
            <person name="Plum-Jensen L.E."/>
            <person name="Schramm A."/>
            <person name="Marshall I.P.G."/>
        </authorList>
    </citation>
    <scope>NUCLEOTIDE SEQUENCE</scope>
    <source>
        <strain evidence="1">Rat1</strain>
    </source>
</reference>
<dbReference type="AlphaFoldDB" id="A0AAU8LQ10"/>
<name>A0AAU8LQ10_9BACT</name>
<reference evidence="1" key="1">
    <citation type="journal article" date="2024" name="Syst. Appl. Microbiol.">
        <title>First single-strain enrichments of Electrothrix cable bacteria, description of E. aestuarii sp. nov. and E. rattekaaiensis sp. nov., and proposal of a cable bacteria taxonomy following the rules of the SeqCode.</title>
        <authorList>
            <person name="Plum-Jensen L.E."/>
            <person name="Schramm A."/>
            <person name="Marshall I.P.G."/>
        </authorList>
    </citation>
    <scope>NUCLEOTIDE SEQUENCE</scope>
    <source>
        <strain evidence="1">Rat1</strain>
    </source>
</reference>
<sequence length="52" mass="5806">MKKTKTESYLQAYYGSDQASPCAVRVILNKSGRPALKEQQKKRKGLYALGSN</sequence>
<gene>
    <name evidence="1" type="ORF">Q3M24_13745</name>
</gene>
<accession>A0AAU8LQ10</accession>
<organism evidence="1">
    <name type="scientific">Candidatus Electrothrix aestuarii</name>
    <dbReference type="NCBI Taxonomy" id="3062594"/>
    <lineage>
        <taxon>Bacteria</taxon>
        <taxon>Pseudomonadati</taxon>
        <taxon>Thermodesulfobacteriota</taxon>
        <taxon>Desulfobulbia</taxon>
        <taxon>Desulfobulbales</taxon>
        <taxon>Desulfobulbaceae</taxon>
        <taxon>Candidatus Electrothrix</taxon>
    </lineage>
</organism>
<dbReference type="KEGG" id="eaj:Q3M24_13745"/>
<evidence type="ECO:0000313" key="1">
    <source>
        <dbReference type="EMBL" id="XCN71373.1"/>
    </source>
</evidence>